<feature type="compositionally biased region" description="Basic residues" evidence="1">
    <location>
        <begin position="262"/>
        <end position="274"/>
    </location>
</feature>
<name>A0A177CVE2_9PLEO</name>
<dbReference type="GeneID" id="28765156"/>
<feature type="region of interest" description="Disordered" evidence="1">
    <location>
        <begin position="162"/>
        <end position="413"/>
    </location>
</feature>
<evidence type="ECO:0000256" key="1">
    <source>
        <dbReference type="SAM" id="MobiDB-lite"/>
    </source>
</evidence>
<dbReference type="OrthoDB" id="10621813at2759"/>
<dbReference type="RefSeq" id="XP_018041556.1">
    <property type="nucleotide sequence ID" value="XM_018181670.1"/>
</dbReference>
<evidence type="ECO:0000313" key="2">
    <source>
        <dbReference type="EMBL" id="OAG11191.1"/>
    </source>
</evidence>
<feature type="compositionally biased region" description="Polar residues" evidence="1">
    <location>
        <begin position="162"/>
        <end position="179"/>
    </location>
</feature>
<proteinExistence type="predicted"/>
<dbReference type="Proteomes" id="UP000077069">
    <property type="component" value="Unassembled WGS sequence"/>
</dbReference>
<dbReference type="AlphaFoldDB" id="A0A177CVE2"/>
<gene>
    <name evidence="2" type="ORF">CC84DRAFT_1200534</name>
</gene>
<sequence length="413" mass="44119">MSAAGPSAAPATPSYPMLTRIPGMGASIQLPPSNDGTPAITIHFEIGGGTITLPDGRQITYSPQGAQLYPTAQPVPLVNEQVARQHGVTDSNFSTRASDSEVPDVNSEMMDVGNLDGDVDADIEDCTDVPFSDQRVLQWRTSVPRGELNAPYPAFEDQSIATESGGTHYGSPSTVLSGGSTIGAEEENSVGDETAHDRNVRYYDQLLNSEEDTTDEGATDEDAGYKGGNEEDEIDEASASSYEAHTSSSSSSATVIAPNRKTASKKHAARKNASRKNLADDSSSTSSLSSPPSSMLSTPTIVAPTRRAKQPVRSDRASHPDTTDSEPVVVPVRRKQESNIVRLKRFKRQQAEARALRSSNPSPERRPDAENNGSDLDAEFEGSLEPETETETGPASESEERSEYEPDDDAGDE</sequence>
<feature type="compositionally biased region" description="Low complexity" evidence="1">
    <location>
        <begin position="282"/>
        <end position="300"/>
    </location>
</feature>
<feature type="compositionally biased region" description="Basic and acidic residues" evidence="1">
    <location>
        <begin position="312"/>
        <end position="322"/>
    </location>
</feature>
<feature type="compositionally biased region" description="Polar residues" evidence="1">
    <location>
        <begin position="88"/>
        <end position="97"/>
    </location>
</feature>
<feature type="compositionally biased region" description="Acidic residues" evidence="1">
    <location>
        <begin position="376"/>
        <end position="390"/>
    </location>
</feature>
<feature type="compositionally biased region" description="Low complexity" evidence="1">
    <location>
        <begin position="237"/>
        <end position="253"/>
    </location>
</feature>
<accession>A0A177CVE2</accession>
<dbReference type="EMBL" id="KV441548">
    <property type="protein sequence ID" value="OAG11191.1"/>
    <property type="molecule type" value="Genomic_DNA"/>
</dbReference>
<protein>
    <submittedName>
        <fullName evidence="2">Uncharacterized protein</fullName>
    </submittedName>
</protein>
<evidence type="ECO:0000313" key="3">
    <source>
        <dbReference type="Proteomes" id="UP000077069"/>
    </source>
</evidence>
<reference evidence="2 3" key="1">
    <citation type="submission" date="2016-05" db="EMBL/GenBank/DDBJ databases">
        <title>Comparative analysis of secretome profiles of manganese(II)-oxidizing ascomycete fungi.</title>
        <authorList>
            <consortium name="DOE Joint Genome Institute"/>
            <person name="Zeiner C.A."/>
            <person name="Purvine S.O."/>
            <person name="Zink E.M."/>
            <person name="Wu S."/>
            <person name="Pasa-Tolic L."/>
            <person name="Chaput D.L."/>
            <person name="Haridas S."/>
            <person name="Grigoriev I.V."/>
            <person name="Santelli C.M."/>
            <person name="Hansel C.M."/>
        </authorList>
    </citation>
    <scope>NUCLEOTIDE SEQUENCE [LARGE SCALE GENOMIC DNA]</scope>
    <source>
        <strain evidence="2 3">AP3s5-JAC2a</strain>
    </source>
</reference>
<keyword evidence="3" id="KW-1185">Reference proteome</keyword>
<organism evidence="2 3">
    <name type="scientific">Paraphaeosphaeria sporulosa</name>
    <dbReference type="NCBI Taxonomy" id="1460663"/>
    <lineage>
        <taxon>Eukaryota</taxon>
        <taxon>Fungi</taxon>
        <taxon>Dikarya</taxon>
        <taxon>Ascomycota</taxon>
        <taxon>Pezizomycotina</taxon>
        <taxon>Dothideomycetes</taxon>
        <taxon>Pleosporomycetidae</taxon>
        <taxon>Pleosporales</taxon>
        <taxon>Massarineae</taxon>
        <taxon>Didymosphaeriaceae</taxon>
        <taxon>Paraphaeosphaeria</taxon>
    </lineage>
</organism>
<dbReference type="InParanoid" id="A0A177CVE2"/>
<feature type="compositionally biased region" description="Acidic residues" evidence="1">
    <location>
        <begin position="209"/>
        <end position="222"/>
    </location>
</feature>
<feature type="region of interest" description="Disordered" evidence="1">
    <location>
        <begin position="87"/>
        <end position="107"/>
    </location>
</feature>